<evidence type="ECO:0000313" key="1">
    <source>
        <dbReference type="EMBL" id="VDO12999.1"/>
    </source>
</evidence>
<keyword evidence="2" id="KW-1185">Reference proteome</keyword>
<reference evidence="1 2" key="2">
    <citation type="submission" date="2018-11" db="EMBL/GenBank/DDBJ databases">
        <authorList>
            <consortium name="Pathogen Informatics"/>
        </authorList>
    </citation>
    <scope>NUCLEOTIDE SEQUENCE [LARGE SCALE GENOMIC DNA]</scope>
    <source>
        <strain evidence="1 2">MHpl1</strain>
    </source>
</reference>
<evidence type="ECO:0000313" key="2">
    <source>
        <dbReference type="Proteomes" id="UP000268014"/>
    </source>
</evidence>
<organism evidence="3">
    <name type="scientific">Haemonchus placei</name>
    <name type="common">Barber's pole worm</name>
    <dbReference type="NCBI Taxonomy" id="6290"/>
    <lineage>
        <taxon>Eukaryota</taxon>
        <taxon>Metazoa</taxon>
        <taxon>Ecdysozoa</taxon>
        <taxon>Nematoda</taxon>
        <taxon>Chromadorea</taxon>
        <taxon>Rhabditida</taxon>
        <taxon>Rhabditina</taxon>
        <taxon>Rhabditomorpha</taxon>
        <taxon>Strongyloidea</taxon>
        <taxon>Trichostrongylidae</taxon>
        <taxon>Haemonchus</taxon>
    </lineage>
</organism>
<accession>A0A0N4VXT2</accession>
<protein>
    <submittedName>
        <fullName evidence="3">Ovule protein</fullName>
    </submittedName>
</protein>
<reference evidence="3" key="1">
    <citation type="submission" date="2017-02" db="UniProtKB">
        <authorList>
            <consortium name="WormBaseParasite"/>
        </authorList>
    </citation>
    <scope>IDENTIFICATION</scope>
</reference>
<gene>
    <name evidence="1" type="ORF">HPLM_LOCUS2102</name>
</gene>
<sequence length="64" mass="7987">MMTKAQGSHWINSRIKQIERKVLKRNSFQHRHRPHHFRWIWLKSSTVSSRQKSEILEIFRDFRD</sequence>
<dbReference type="AlphaFoldDB" id="A0A0N4VXT2"/>
<dbReference type="Proteomes" id="UP000268014">
    <property type="component" value="Unassembled WGS sequence"/>
</dbReference>
<name>A0A0N4VXT2_HAEPC</name>
<dbReference type="WBParaSite" id="HPLM_0000210201-mRNA-1">
    <property type="protein sequence ID" value="HPLM_0000210201-mRNA-1"/>
    <property type="gene ID" value="HPLM_0000210201"/>
</dbReference>
<evidence type="ECO:0000313" key="3">
    <source>
        <dbReference type="WBParaSite" id="HPLM_0000210201-mRNA-1"/>
    </source>
</evidence>
<proteinExistence type="predicted"/>
<dbReference type="EMBL" id="UZAF01003731">
    <property type="protein sequence ID" value="VDO12999.1"/>
    <property type="molecule type" value="Genomic_DNA"/>
</dbReference>